<evidence type="ECO:0000259" key="1">
    <source>
        <dbReference type="Pfam" id="PF07992"/>
    </source>
</evidence>
<sequence length="200" mass="21440">MFDVMIIGGGAAGMQCALVLGSSGSTAYGRDKKTGIIIHQKASHLQSALLNNVLGITPGTTGVEILKEGKRHLTDKYPNVTQIEGEKVMAVTGEAGNFTVKTNKGEYRAGIVVIAIGYTDLFDIEGLNEYLIPHRLSPPEKNRKQLQNTDHLVKEGIYVAGTLAGWRSQFAIAAGSGAQVATDILTVWNNGKHTKVHDKI</sequence>
<evidence type="ECO:0000313" key="2">
    <source>
        <dbReference type="EMBL" id="RNL84071.1"/>
    </source>
</evidence>
<dbReference type="Proteomes" id="UP000267469">
    <property type="component" value="Unassembled WGS sequence"/>
</dbReference>
<dbReference type="SUPFAM" id="SSF51905">
    <property type="entry name" value="FAD/NAD(P)-binding domain"/>
    <property type="match status" value="1"/>
</dbReference>
<dbReference type="InterPro" id="IPR036188">
    <property type="entry name" value="FAD/NAD-bd_sf"/>
</dbReference>
<protein>
    <submittedName>
        <fullName evidence="2">NAD(P)/FAD-dependent oxidoreductase</fullName>
    </submittedName>
</protein>
<dbReference type="Pfam" id="PF07992">
    <property type="entry name" value="Pyr_redox_2"/>
    <property type="match status" value="1"/>
</dbReference>
<feature type="domain" description="FAD/NAD(P)-binding" evidence="1">
    <location>
        <begin position="2"/>
        <end position="132"/>
    </location>
</feature>
<accession>A0A3N0E894</accession>
<name>A0A3N0E894_SINP1</name>
<reference evidence="2 3" key="1">
    <citation type="submission" date="2018-10" db="EMBL/GenBank/DDBJ databases">
        <title>Sinomicrobium pectinilyticum sp. nov., a pectinase-producing bacterium isolated from alkaline and saline soil, and emended description of the genus Sinomicrobium.</title>
        <authorList>
            <person name="Cheng B."/>
            <person name="Li C."/>
            <person name="Lai Q."/>
            <person name="Du M."/>
            <person name="Shao Z."/>
            <person name="Xu P."/>
            <person name="Yang C."/>
        </authorList>
    </citation>
    <scope>NUCLEOTIDE SEQUENCE [LARGE SCALE GENOMIC DNA]</scope>
    <source>
        <strain evidence="2 3">5DNS001</strain>
    </source>
</reference>
<evidence type="ECO:0000313" key="3">
    <source>
        <dbReference type="Proteomes" id="UP000267469"/>
    </source>
</evidence>
<organism evidence="2 3">
    <name type="scientific">Sinomicrobium pectinilyticum</name>
    <dbReference type="NCBI Taxonomy" id="1084421"/>
    <lineage>
        <taxon>Bacteria</taxon>
        <taxon>Pseudomonadati</taxon>
        <taxon>Bacteroidota</taxon>
        <taxon>Flavobacteriia</taxon>
        <taxon>Flavobacteriales</taxon>
        <taxon>Flavobacteriaceae</taxon>
        <taxon>Sinomicrobium</taxon>
    </lineage>
</organism>
<dbReference type="Gene3D" id="3.50.50.60">
    <property type="entry name" value="FAD/NAD(P)-binding domain"/>
    <property type="match status" value="1"/>
</dbReference>
<dbReference type="InterPro" id="IPR023753">
    <property type="entry name" value="FAD/NAD-binding_dom"/>
</dbReference>
<dbReference type="OrthoDB" id="1199853at2"/>
<proteinExistence type="predicted"/>
<dbReference type="AlphaFoldDB" id="A0A3N0E894"/>
<dbReference type="GO" id="GO:0016491">
    <property type="term" value="F:oxidoreductase activity"/>
    <property type="evidence" value="ECO:0007669"/>
    <property type="project" value="InterPro"/>
</dbReference>
<keyword evidence="3" id="KW-1185">Reference proteome</keyword>
<gene>
    <name evidence="2" type="ORF">ED312_14095</name>
</gene>
<comment type="caution">
    <text evidence="2">The sequence shown here is derived from an EMBL/GenBank/DDBJ whole genome shotgun (WGS) entry which is preliminary data.</text>
</comment>
<dbReference type="RefSeq" id="WP_123216661.1">
    <property type="nucleotide sequence ID" value="NZ_RJTM01000099.1"/>
</dbReference>
<dbReference type="EMBL" id="RJTM01000099">
    <property type="protein sequence ID" value="RNL84071.1"/>
    <property type="molecule type" value="Genomic_DNA"/>
</dbReference>